<feature type="transmembrane region" description="Helical" evidence="8">
    <location>
        <begin position="12"/>
        <end position="32"/>
    </location>
</feature>
<evidence type="ECO:0000256" key="5">
    <source>
        <dbReference type="ARBA" id="ARBA00022989"/>
    </source>
</evidence>
<dbReference type="PANTHER" id="PTHR24365:SF541">
    <property type="entry name" value="PROTEIN TOLL-RELATED"/>
    <property type="match status" value="1"/>
</dbReference>
<dbReference type="GO" id="GO:0007165">
    <property type="term" value="P:signal transduction"/>
    <property type="evidence" value="ECO:0007669"/>
    <property type="project" value="InterPro"/>
</dbReference>
<dbReference type="InterPro" id="IPR001611">
    <property type="entry name" value="Leu-rich_rpt"/>
</dbReference>
<name>A0A8J2NTJ4_9HEXA</name>
<dbReference type="PROSITE" id="PS50104">
    <property type="entry name" value="TIR"/>
    <property type="match status" value="1"/>
</dbReference>
<organism evidence="10 11">
    <name type="scientific">Allacma fusca</name>
    <dbReference type="NCBI Taxonomy" id="39272"/>
    <lineage>
        <taxon>Eukaryota</taxon>
        <taxon>Metazoa</taxon>
        <taxon>Ecdysozoa</taxon>
        <taxon>Arthropoda</taxon>
        <taxon>Hexapoda</taxon>
        <taxon>Collembola</taxon>
        <taxon>Symphypleona</taxon>
        <taxon>Sminthuridae</taxon>
        <taxon>Allacma</taxon>
    </lineage>
</organism>
<feature type="transmembrane region" description="Helical" evidence="8">
    <location>
        <begin position="866"/>
        <end position="885"/>
    </location>
</feature>
<dbReference type="Proteomes" id="UP000708208">
    <property type="component" value="Unassembled WGS sequence"/>
</dbReference>
<dbReference type="SMART" id="SM00365">
    <property type="entry name" value="LRR_SD22"/>
    <property type="match status" value="5"/>
</dbReference>
<dbReference type="AlphaFoldDB" id="A0A8J2NTJ4"/>
<evidence type="ECO:0000256" key="2">
    <source>
        <dbReference type="ARBA" id="ARBA00009634"/>
    </source>
</evidence>
<keyword evidence="11" id="KW-1185">Reference proteome</keyword>
<evidence type="ECO:0000313" key="11">
    <source>
        <dbReference type="Proteomes" id="UP000708208"/>
    </source>
</evidence>
<keyword evidence="3 8" id="KW-0812">Transmembrane</keyword>
<accession>A0A8J2NTJ4</accession>
<gene>
    <name evidence="10" type="ORF">AFUS01_LOCUS7220</name>
</gene>
<dbReference type="GO" id="GO:0005886">
    <property type="term" value="C:plasma membrane"/>
    <property type="evidence" value="ECO:0007669"/>
    <property type="project" value="TreeGrafter"/>
</dbReference>
<keyword evidence="5 8" id="KW-1133">Transmembrane helix</keyword>
<dbReference type="PROSITE" id="PS51450">
    <property type="entry name" value="LRR"/>
    <property type="match status" value="5"/>
</dbReference>
<dbReference type="SMART" id="SM00369">
    <property type="entry name" value="LRR_TYP"/>
    <property type="match status" value="10"/>
</dbReference>
<comment type="caution">
    <text evidence="10">The sequence shown here is derived from an EMBL/GenBank/DDBJ whole genome shotgun (WGS) entry which is preliminary data.</text>
</comment>
<reference evidence="10" key="1">
    <citation type="submission" date="2021-06" db="EMBL/GenBank/DDBJ databases">
        <authorList>
            <person name="Hodson N. C."/>
            <person name="Mongue J. A."/>
            <person name="Jaron S. K."/>
        </authorList>
    </citation>
    <scope>NUCLEOTIDE SEQUENCE</scope>
</reference>
<dbReference type="Pfam" id="PF13855">
    <property type="entry name" value="LRR_8"/>
    <property type="match status" value="3"/>
</dbReference>
<keyword evidence="4" id="KW-0732">Signal</keyword>
<dbReference type="Pfam" id="PF13676">
    <property type="entry name" value="TIR_2"/>
    <property type="match status" value="1"/>
</dbReference>
<comment type="similarity">
    <text evidence="2">Belongs to the Toll-like receptor family.</text>
</comment>
<dbReference type="SMART" id="SM00364">
    <property type="entry name" value="LRR_BAC"/>
    <property type="match status" value="6"/>
</dbReference>
<dbReference type="PANTHER" id="PTHR24365">
    <property type="entry name" value="TOLL-LIKE RECEPTOR"/>
    <property type="match status" value="1"/>
</dbReference>
<dbReference type="FunFam" id="3.40.50.10140:FF:000026">
    <property type="entry name" value="Toll-like receptor 2"/>
    <property type="match status" value="1"/>
</dbReference>
<dbReference type="EMBL" id="CAJVCH010048630">
    <property type="protein sequence ID" value="CAG7717782.1"/>
    <property type="molecule type" value="Genomic_DNA"/>
</dbReference>
<dbReference type="InterPro" id="IPR003591">
    <property type="entry name" value="Leu-rich_rpt_typical-subtyp"/>
</dbReference>
<evidence type="ECO:0000259" key="9">
    <source>
        <dbReference type="PROSITE" id="PS50104"/>
    </source>
</evidence>
<sequence length="1090" mass="124745">MAWDCRIGFRLNLFHVLILKVLLAQVIQLGFLSNNLFSEAVDLCEKVHHCICSREYDSYDIQCPNESLPAYPISAKVYLRGDDSRLELVCDYDKSDFPWRLIRGLNFSSTEQDEARQYSVTQLIIKSCPIPPENDGMGNLLNHLGIVAEKIKYFTFESYRDLGLFPDYMLSPLVKLTDLNLSQNRLTSFPNLSFFPDLKRLECHTNGITRLYEDSFVSNKLLQRIQLRNNNLTEIIDRSLPESLEIIDLQSNRISTVTNTTFSNLSKLRILYLNGNPLENMDILAFSSLSQLRVLKLDTSNFKFFPNLNNLPLLEDISMSHNLYYQSLARITVPESTEISLEDETTVMTTLETFFDDGGTNTSYRTDGRDLLMNVRTSPATPSVPTAATSGTAQSNGGEVESIISDLPSLLNLTLSNDELTAIPTLRNLPNLTNLILRSNKIRTVRASAFLSVPALKRLDLSRNEISNVADIQAEHLKELDLSINNIDRLGRSTFEYLINLEKLSLARNQIEYIDAKAFEALKKLKELDLSHNRINLANPQGTIDVALLSGYSPLRFCLALEKINLSHNQLNSLSSDFYTTLLKLTSINLKYNKFTSLRASDLTFLQSSIEVDLSYNKIDLVDMRYYDVFLDSEAKNHVGIRLDDNPLNCDCLLLEFKLYNMKSVEFRIDDLRCIGPISPKNLTGTKFLSVQQDDLLCPVMPAQGCPDNCDCWRRPSDYTLLINCGGRYQMSSNKLPRINNTMDYPNAKKYGVLLNLSDNGIKEIPDDYAAALPSRLRGVDLRGNSLQSLSFLKVLGDNNTTRFNLSDNPFPCYDCAFHTDSRSQFLRIWDSDNLTCRLVDSSGFQTFKALEFNYESICSSRTIDIIVPIVVCLMLLIIAAIVYIRNGWAIRAYMYSKGYGFLLCDAGPEDDEEKLYDAFVSYSHRDEAWVLEELVNRLEEQEGFKLCLHFRDWTPGDWIPDQIVRSVDQSRRTVVILSKNFVESVWSRLEFKAAHSQALSERSNRLILVLMGEDLTDKDVKDDDLRVYMKMNTYIKWNDPWFWHKLKYALPHRKCVVEENSNNYLKRVQRERAIQLDKIRTKMESQVSV</sequence>
<dbReference type="SMART" id="SM00255">
    <property type="entry name" value="TIR"/>
    <property type="match status" value="1"/>
</dbReference>
<evidence type="ECO:0000256" key="1">
    <source>
        <dbReference type="ARBA" id="ARBA00004370"/>
    </source>
</evidence>
<evidence type="ECO:0000256" key="4">
    <source>
        <dbReference type="ARBA" id="ARBA00022729"/>
    </source>
</evidence>
<comment type="subcellular location">
    <subcellularLocation>
        <location evidence="1">Membrane</location>
    </subcellularLocation>
</comment>
<evidence type="ECO:0000256" key="3">
    <source>
        <dbReference type="ARBA" id="ARBA00022692"/>
    </source>
</evidence>
<evidence type="ECO:0000256" key="6">
    <source>
        <dbReference type="ARBA" id="ARBA00023136"/>
    </source>
</evidence>
<dbReference type="GO" id="GO:0038023">
    <property type="term" value="F:signaling receptor activity"/>
    <property type="evidence" value="ECO:0007669"/>
    <property type="project" value="TreeGrafter"/>
</dbReference>
<evidence type="ECO:0000256" key="8">
    <source>
        <dbReference type="SAM" id="Phobius"/>
    </source>
</evidence>
<feature type="region of interest" description="Disordered" evidence="7">
    <location>
        <begin position="378"/>
        <end position="397"/>
    </location>
</feature>
<proteinExistence type="inferred from homology"/>
<evidence type="ECO:0000313" key="10">
    <source>
        <dbReference type="EMBL" id="CAG7717782.1"/>
    </source>
</evidence>
<feature type="domain" description="TIR" evidence="9">
    <location>
        <begin position="915"/>
        <end position="1051"/>
    </location>
</feature>
<dbReference type="InterPro" id="IPR000157">
    <property type="entry name" value="TIR_dom"/>
</dbReference>
<evidence type="ECO:0000256" key="7">
    <source>
        <dbReference type="SAM" id="MobiDB-lite"/>
    </source>
</evidence>
<keyword evidence="6 8" id="KW-0472">Membrane</keyword>
<protein>
    <recommendedName>
        <fullName evidence="9">TIR domain-containing protein</fullName>
    </recommendedName>
</protein>
<dbReference type="OrthoDB" id="1421090at2759"/>